<protein>
    <submittedName>
        <fullName evidence="3">Uncharacterized protein</fullName>
    </submittedName>
</protein>
<reference evidence="3 4" key="1">
    <citation type="submission" date="2021-10" db="EMBL/GenBank/DDBJ databases">
        <title>Anaerobic single-cell dispensing facilitates the cultivation of human gut bacteria.</title>
        <authorList>
            <person name="Afrizal A."/>
        </authorList>
    </citation>
    <scope>NUCLEOTIDE SEQUENCE [LARGE SCALE GENOMIC DNA]</scope>
    <source>
        <strain evidence="3 4">CLA-AA-H277</strain>
    </source>
</reference>
<proteinExistence type="predicted"/>
<sequence length="972" mass="110304">MKRMKKFLSLLCAGLVLCGSFGGLGVQASEPAESSENITQVRYRPGYIRTLYPTKYHDPVKLPVLYDQEKDTVLVNPEAFFGIFPNYSYTFDQEDRSGEIWLYNRRMAFHAGSDVTAYKISGCEGFFSMSTEAVLWKKQLWVPAKDLLYYLGCQVLPLSITLEETYKPKEDLLVVGDPAYTLLDALADLFKENNGQNWMFSFAKDFGFTSMDQFKLAASAVVADSLYGTVTLDLDTILSWGTQPFTDFYNNIVKLSNTFFDTEWKETGSWYDGKFMRKFLTAMQQPMEEQSDSIAELSDNLAGSILPIISVYADDVKEHLVNSPEQLAELINNWTWDGKYFNVFKDSIEEFEKTNESYKKLSDTLSDGSETLGTMTTAAYFILSGFEILDQTKNMDQQMMEAMDRYISASKEHSLMPETARSALDTQYALLKSQIAFSMSEVTSNAYNKLIPDFALDALGTGYSLVPTMTKMLWSVFEENQSFLPKVEEPEAMQFATYGMYYESDAWNELVWSYQGIALQDGLDGYEALKECGYLAANYLKACALMQEAGLKSMESSDFANSEAYQATEEKLKKTTALLTQLLTQLRRAEDTKTLDKIPRSYGLLPNTVANSDSNYSYDMLLYPSLMEVDKIYQYSKRPLAAPEVTLLPLVNFTDYYEFIHEKLLPEYGYANIGENSIFLEYQNGYQNENWDRRDGILDAAIKDLNGDEVEDLLVFRFGHWDGDPMEGDALGNQEGRRIILEGENRLIAELYSMDENGEIFLAGRQALGSYSGLTGEWLAAGITEIDGTTYLYTESYSNALFANGFYLGYDFYEYTKDGAFRPCMSVCKSDGGSSGIAYSVLQREGEEKWRKTVLQGDGEFRMYTEDKIFFNEDISVRIALDYGFSVLGFPSTLNDMELYSEYPTYMENEELIEPLFHLLCQGDNGNGGWSIHTEVKEQSDFRWVMKMLFGDENDAPDTVPGRPFPNTTTTS</sequence>
<name>A0AAE3J792_9FIRM</name>
<feature type="coiled-coil region" evidence="1">
    <location>
        <begin position="565"/>
        <end position="592"/>
    </location>
</feature>
<dbReference type="Proteomes" id="UP001197875">
    <property type="component" value="Unassembled WGS sequence"/>
</dbReference>
<comment type="caution">
    <text evidence="3">The sequence shown here is derived from an EMBL/GenBank/DDBJ whole genome shotgun (WGS) entry which is preliminary data.</text>
</comment>
<dbReference type="AlphaFoldDB" id="A0AAE3J792"/>
<keyword evidence="4" id="KW-1185">Reference proteome</keyword>
<gene>
    <name evidence="3" type="ORF">LKD71_12880</name>
</gene>
<feature type="signal peptide" evidence="2">
    <location>
        <begin position="1"/>
        <end position="28"/>
    </location>
</feature>
<feature type="chain" id="PRO_5042054438" evidence="2">
    <location>
        <begin position="29"/>
        <end position="972"/>
    </location>
</feature>
<evidence type="ECO:0000256" key="1">
    <source>
        <dbReference type="SAM" id="Coils"/>
    </source>
</evidence>
<evidence type="ECO:0000256" key="2">
    <source>
        <dbReference type="SAM" id="SignalP"/>
    </source>
</evidence>
<evidence type="ECO:0000313" key="4">
    <source>
        <dbReference type="Proteomes" id="UP001197875"/>
    </source>
</evidence>
<keyword evidence="1" id="KW-0175">Coiled coil</keyword>
<keyword evidence="2" id="KW-0732">Signal</keyword>
<evidence type="ECO:0000313" key="3">
    <source>
        <dbReference type="EMBL" id="MCC2190679.1"/>
    </source>
</evidence>
<dbReference type="EMBL" id="JAJEPR010000025">
    <property type="protein sequence ID" value="MCC2190679.1"/>
    <property type="molecule type" value="Genomic_DNA"/>
</dbReference>
<dbReference type="RefSeq" id="WP_227615727.1">
    <property type="nucleotide sequence ID" value="NZ_JAJEPR010000025.1"/>
</dbReference>
<organism evidence="3 4">
    <name type="scientific">Fusicatenibacter faecihominis</name>
    <dbReference type="NCBI Taxonomy" id="2881276"/>
    <lineage>
        <taxon>Bacteria</taxon>
        <taxon>Bacillati</taxon>
        <taxon>Bacillota</taxon>
        <taxon>Clostridia</taxon>
        <taxon>Lachnospirales</taxon>
        <taxon>Lachnospiraceae</taxon>
        <taxon>Fusicatenibacter</taxon>
    </lineage>
</organism>
<accession>A0AAE3J792</accession>